<feature type="binding site" evidence="7">
    <location>
        <position position="182"/>
    </location>
    <ligand>
        <name>L-glutamine</name>
        <dbReference type="ChEBI" id="CHEBI:58359"/>
    </ligand>
</feature>
<feature type="binding site" evidence="7">
    <location>
        <begin position="315"/>
        <end position="322"/>
    </location>
    <ligand>
        <name>ATP</name>
        <dbReference type="ChEBI" id="CHEBI:30616"/>
    </ligand>
</feature>
<dbReference type="InterPro" id="IPR014445">
    <property type="entry name" value="Gln-dep_NAD_synthase"/>
</dbReference>
<dbReference type="GO" id="GO:0000257">
    <property type="term" value="F:nitrilase activity"/>
    <property type="evidence" value="ECO:0007669"/>
    <property type="project" value="UniProtKB-ARBA"/>
</dbReference>
<dbReference type="PROSITE" id="PS00920">
    <property type="entry name" value="NITRIL_CHT_1"/>
    <property type="match status" value="1"/>
</dbReference>
<feature type="binding site" evidence="7">
    <location>
        <position position="537"/>
    </location>
    <ligand>
        <name>deamido-NAD(+)</name>
        <dbReference type="ChEBI" id="CHEBI:58437"/>
        <note>ligand shared between two neighboring subunits</note>
    </ligand>
</feature>
<dbReference type="CDD" id="cd00553">
    <property type="entry name" value="NAD_synthase"/>
    <property type="match status" value="1"/>
</dbReference>
<dbReference type="GO" id="GO:0005524">
    <property type="term" value="F:ATP binding"/>
    <property type="evidence" value="ECO:0007669"/>
    <property type="project" value="UniProtKB-UniRule"/>
</dbReference>
<reference evidence="12 13" key="2">
    <citation type="journal article" date="2016" name="Int. J. Syst. Evol. Microbiol.">
        <title>Flavisolibacter tropicus sp. nov., isolated from tropical soil.</title>
        <authorList>
            <person name="Lee J.J."/>
            <person name="Kang M.S."/>
            <person name="Kim G.S."/>
            <person name="Lee C.S."/>
            <person name="Lim S."/>
            <person name="Lee J."/>
            <person name="Roh S.H."/>
            <person name="Kang H."/>
            <person name="Ha J.M."/>
            <person name="Bae S."/>
            <person name="Jung H.Y."/>
            <person name="Kim M.K."/>
        </authorList>
    </citation>
    <scope>NUCLEOTIDE SEQUENCE [LARGE SCALE GENOMIC DNA]</scope>
    <source>
        <strain evidence="12 13">LCS9</strain>
    </source>
</reference>
<dbReference type="FunFam" id="3.40.50.620:FF:000106">
    <property type="entry name" value="Glutamine-dependent NAD(+) synthetase"/>
    <property type="match status" value="1"/>
</dbReference>
<evidence type="ECO:0000313" key="13">
    <source>
        <dbReference type="Proteomes" id="UP000077177"/>
    </source>
</evidence>
<dbReference type="CDD" id="cd07570">
    <property type="entry name" value="GAT_Gln-NAD-synth"/>
    <property type="match status" value="1"/>
</dbReference>
<dbReference type="AlphaFoldDB" id="A0A172TZZ1"/>
<dbReference type="GO" id="GO:0004359">
    <property type="term" value="F:glutaminase activity"/>
    <property type="evidence" value="ECO:0007669"/>
    <property type="project" value="InterPro"/>
</dbReference>
<dbReference type="PATRIC" id="fig|1492898.3.peg.4461"/>
<dbReference type="STRING" id="1492898.SY85_20525"/>
<keyword evidence="6 7" id="KW-0520">NAD</keyword>
<feature type="active site" description="For glutaminase activity" evidence="7">
    <location>
        <position position="112"/>
    </location>
</feature>
<feature type="binding site" evidence="7">
    <location>
        <position position="118"/>
    </location>
    <ligand>
        <name>L-glutamine</name>
        <dbReference type="ChEBI" id="CHEBI:58359"/>
    </ligand>
</feature>
<evidence type="ECO:0000313" key="12">
    <source>
        <dbReference type="EMBL" id="ANE52508.1"/>
    </source>
</evidence>
<dbReference type="GO" id="GO:0009435">
    <property type="term" value="P:NAD+ biosynthetic process"/>
    <property type="evidence" value="ECO:0007669"/>
    <property type="project" value="UniProtKB-UniRule"/>
</dbReference>
<comment type="function">
    <text evidence="7">Catalyzes the ATP-dependent amidation of deamido-NAD to form NAD. Uses L-glutamine as a nitrogen source.</text>
</comment>
<evidence type="ECO:0000256" key="5">
    <source>
        <dbReference type="ARBA" id="ARBA00022840"/>
    </source>
</evidence>
<dbReference type="NCBIfam" id="TIGR00552">
    <property type="entry name" value="nadE"/>
    <property type="match status" value="1"/>
</dbReference>
<feature type="binding site" evidence="7">
    <location>
        <position position="427"/>
    </location>
    <ligand>
        <name>deamido-NAD(+)</name>
        <dbReference type="ChEBI" id="CHEBI:58437"/>
        <note>ligand shared between two neighboring subunits</note>
    </ligand>
</feature>
<dbReference type="Gene3D" id="3.60.110.10">
    <property type="entry name" value="Carbon-nitrogen hydrolase"/>
    <property type="match status" value="1"/>
</dbReference>
<evidence type="ECO:0000256" key="3">
    <source>
        <dbReference type="ARBA" id="ARBA00022598"/>
    </source>
</evidence>
<comment type="catalytic activity">
    <reaction evidence="7 8">
        <text>deamido-NAD(+) + L-glutamine + ATP + H2O = L-glutamate + AMP + diphosphate + NAD(+) + H(+)</text>
        <dbReference type="Rhea" id="RHEA:24384"/>
        <dbReference type="ChEBI" id="CHEBI:15377"/>
        <dbReference type="ChEBI" id="CHEBI:15378"/>
        <dbReference type="ChEBI" id="CHEBI:29985"/>
        <dbReference type="ChEBI" id="CHEBI:30616"/>
        <dbReference type="ChEBI" id="CHEBI:33019"/>
        <dbReference type="ChEBI" id="CHEBI:57540"/>
        <dbReference type="ChEBI" id="CHEBI:58359"/>
        <dbReference type="ChEBI" id="CHEBI:58437"/>
        <dbReference type="ChEBI" id="CHEBI:456215"/>
        <dbReference type="EC" id="6.3.5.1"/>
    </reaction>
</comment>
<dbReference type="GO" id="GO:0005737">
    <property type="term" value="C:cytoplasm"/>
    <property type="evidence" value="ECO:0007669"/>
    <property type="project" value="InterPro"/>
</dbReference>
<dbReference type="KEGG" id="fla:SY85_20525"/>
<name>A0A172TZZ1_9BACT</name>
<dbReference type="GO" id="GO:0008795">
    <property type="term" value="F:NAD+ synthase activity"/>
    <property type="evidence" value="ECO:0007669"/>
    <property type="project" value="UniProtKB-UniRule"/>
</dbReference>
<comment type="similarity">
    <text evidence="2 7 8">In the C-terminal section; belongs to the NAD synthetase family.</text>
</comment>
<feature type="active site" description="Proton acceptor" evidence="9">
    <location>
        <position position="41"/>
    </location>
</feature>
<dbReference type="GO" id="GO:0003952">
    <property type="term" value="F:NAD+ synthase (glutamine-hydrolyzing) activity"/>
    <property type="evidence" value="ECO:0007669"/>
    <property type="project" value="UniProtKB-UniRule"/>
</dbReference>
<proteinExistence type="inferred from homology"/>
<dbReference type="PANTHER" id="PTHR23090:SF9">
    <property type="entry name" value="GLUTAMINE-DEPENDENT NAD(+) SYNTHETASE"/>
    <property type="match status" value="1"/>
</dbReference>
<reference evidence="13" key="1">
    <citation type="submission" date="2015-01" db="EMBL/GenBank/DDBJ databases">
        <title>Flavisolibacter sp./LCS9/ whole genome sequencing.</title>
        <authorList>
            <person name="Kim M.K."/>
            <person name="Srinivasan S."/>
            <person name="Lee J.-J."/>
        </authorList>
    </citation>
    <scope>NUCLEOTIDE SEQUENCE [LARGE SCALE GENOMIC DNA]</scope>
    <source>
        <strain evidence="13">LCS9</strain>
    </source>
</reference>
<protein>
    <recommendedName>
        <fullName evidence="7 8">Glutamine-dependent NAD(+) synthetase</fullName>
        <ecNumber evidence="7 8">6.3.5.1</ecNumber>
    </recommendedName>
    <alternativeName>
        <fullName evidence="7 8">NAD(+) synthase [glutamine-hydrolyzing]</fullName>
    </alternativeName>
</protein>
<evidence type="ECO:0000256" key="1">
    <source>
        <dbReference type="ARBA" id="ARBA00005188"/>
    </source>
</evidence>
<evidence type="ECO:0000256" key="6">
    <source>
        <dbReference type="ARBA" id="ARBA00023027"/>
    </source>
</evidence>
<evidence type="ECO:0000256" key="8">
    <source>
        <dbReference type="PIRNR" id="PIRNR006630"/>
    </source>
</evidence>
<dbReference type="RefSeq" id="WP_066407115.1">
    <property type="nucleotide sequence ID" value="NZ_CP011390.1"/>
</dbReference>
<evidence type="ECO:0000256" key="9">
    <source>
        <dbReference type="PROSITE-ProRule" id="PRU10139"/>
    </source>
</evidence>
<dbReference type="HAMAP" id="MF_02090">
    <property type="entry name" value="NadE_glutamine_dep"/>
    <property type="match status" value="1"/>
</dbReference>
<dbReference type="Pfam" id="PF00795">
    <property type="entry name" value="CN_hydrolase"/>
    <property type="match status" value="1"/>
</dbReference>
<feature type="binding site" evidence="7">
    <location>
        <position position="422"/>
    </location>
    <ligand>
        <name>ATP</name>
        <dbReference type="ChEBI" id="CHEBI:30616"/>
    </ligand>
</feature>
<dbReference type="SUPFAM" id="SSF52402">
    <property type="entry name" value="Adenine nucleotide alpha hydrolases-like"/>
    <property type="match status" value="1"/>
</dbReference>
<keyword evidence="5 7" id="KW-0067">ATP-binding</keyword>
<keyword evidence="3 7" id="KW-0436">Ligase</keyword>
<dbReference type="InterPro" id="IPR000132">
    <property type="entry name" value="Nitrilase/CN_hydratase_CS"/>
</dbReference>
<dbReference type="SUPFAM" id="SSF56317">
    <property type="entry name" value="Carbon-nitrogen hydrolase"/>
    <property type="match status" value="1"/>
</dbReference>
<keyword evidence="4 7" id="KW-0547">Nucleotide-binding</keyword>
<feature type="binding site" evidence="7">
    <location>
        <position position="398"/>
    </location>
    <ligand>
        <name>deamido-NAD(+)</name>
        <dbReference type="ChEBI" id="CHEBI:58437"/>
        <note>ligand shared between two neighboring subunits</note>
    </ligand>
</feature>
<feature type="domain" description="CN hydrolase" evidence="11">
    <location>
        <begin position="1"/>
        <end position="252"/>
    </location>
</feature>
<sequence length="566" mass="63902">MKIFLAQQNYHIGNFEANAQKIIDGISKAKEAGADLIMFPELSICGYPPRDFVEFKDFIDQCYKTIDRVKEHADTIGVLLGSPAYNPQKEGKDLFNAAFLLYEKEIKAEIHKTLLPTYDVFDEYRYFEPAFEWRCIDFKGKKLAVTICEDIWNLGDNPLYRVTPMEHLIKENPDVMLNISASPYNYAADTVRKSIIEAHVAKYSIPMLYCNTVGAQTEVIFDGGSLVYDINGQLIKEMKYFEEDYAIVDLELLTQKKDMPAVAHKYYYSANEVGRDTDTLDYLTDEKSISEIHQALLLGIRDYFGKMGFKKAILGASGGIDSAVVQALAVEALGKENVHVLLMPSEYSSEHSISDAEELSKNLDNRYDIVPIKDVYNQFLSTLKPLFKDLPFSLAEENIQSRSRGNLLMAVANKFGYILLNTSNKSELAAGYGTLYGDMAGGISVLGDLYKMQVYALAKYINREKEIIPNNIITKAPSAELRPGQKDSDSLPDYHILDRILYQYIELRQGPKEIISSGYDAALVNRILKLVNTAEYKRNQFCPIIRVSSKAFGVGRRLPIVAKYLS</sequence>
<evidence type="ECO:0000256" key="10">
    <source>
        <dbReference type="RuleBase" id="RU003811"/>
    </source>
</evidence>
<dbReference type="NCBIfam" id="NF010588">
    <property type="entry name" value="PRK13981.1"/>
    <property type="match status" value="1"/>
</dbReference>
<dbReference type="EC" id="6.3.5.1" evidence="7 8"/>
<dbReference type="Pfam" id="PF02540">
    <property type="entry name" value="NAD_synthase"/>
    <property type="match status" value="1"/>
</dbReference>
<dbReference type="EMBL" id="CP011390">
    <property type="protein sequence ID" value="ANE52508.1"/>
    <property type="molecule type" value="Genomic_DNA"/>
</dbReference>
<dbReference type="OrthoDB" id="9803818at2"/>
<organism evidence="12 13">
    <name type="scientific">Flavisolibacter tropicus</name>
    <dbReference type="NCBI Taxonomy" id="1492898"/>
    <lineage>
        <taxon>Bacteria</taxon>
        <taxon>Pseudomonadati</taxon>
        <taxon>Bacteroidota</taxon>
        <taxon>Chitinophagia</taxon>
        <taxon>Chitinophagales</taxon>
        <taxon>Chitinophagaceae</taxon>
        <taxon>Flavisolibacter</taxon>
    </lineage>
</organism>
<evidence type="ECO:0000256" key="7">
    <source>
        <dbReference type="HAMAP-Rule" id="MF_02090"/>
    </source>
</evidence>
<comment type="caution">
    <text evidence="7">Lacks conserved residue(s) required for the propagation of feature annotation.</text>
</comment>
<dbReference type="InterPro" id="IPR036526">
    <property type="entry name" value="C-N_Hydrolase_sf"/>
</dbReference>
<dbReference type="PANTHER" id="PTHR23090">
    <property type="entry name" value="NH 3 /GLUTAMINE-DEPENDENT NAD + SYNTHETASE"/>
    <property type="match status" value="1"/>
</dbReference>
<dbReference type="Proteomes" id="UP000077177">
    <property type="component" value="Chromosome"/>
</dbReference>
<evidence type="ECO:0000256" key="2">
    <source>
        <dbReference type="ARBA" id="ARBA00007145"/>
    </source>
</evidence>
<accession>A0A172TZZ1</accession>
<gene>
    <name evidence="7" type="primary">nadE</name>
    <name evidence="12" type="ORF">SY85_20525</name>
</gene>
<dbReference type="InterPro" id="IPR003694">
    <property type="entry name" value="NAD_synthase"/>
</dbReference>
<dbReference type="UniPathway" id="UPA00253">
    <property type="reaction ID" value="UER00334"/>
</dbReference>
<feature type="active site" description="Nucleophile; for glutaminase activity" evidence="7">
    <location>
        <position position="148"/>
    </location>
</feature>
<dbReference type="PIRSF" id="PIRSF006630">
    <property type="entry name" value="NADS_GAT"/>
    <property type="match status" value="1"/>
</dbReference>
<evidence type="ECO:0000256" key="4">
    <source>
        <dbReference type="ARBA" id="ARBA00022741"/>
    </source>
</evidence>
<evidence type="ECO:0000259" key="11">
    <source>
        <dbReference type="PROSITE" id="PS50263"/>
    </source>
</evidence>
<dbReference type="InterPro" id="IPR014729">
    <property type="entry name" value="Rossmann-like_a/b/a_fold"/>
</dbReference>
<keyword evidence="13" id="KW-1185">Reference proteome</keyword>
<dbReference type="Gene3D" id="3.40.50.620">
    <property type="entry name" value="HUPs"/>
    <property type="match status" value="1"/>
</dbReference>
<dbReference type="InterPro" id="IPR022310">
    <property type="entry name" value="NAD/GMP_synthase"/>
</dbReference>
<dbReference type="PROSITE" id="PS50263">
    <property type="entry name" value="CN_HYDROLASE"/>
    <property type="match status" value="1"/>
</dbReference>
<dbReference type="InterPro" id="IPR003010">
    <property type="entry name" value="C-N_Hydrolase"/>
</dbReference>
<comment type="similarity">
    <text evidence="10">Belongs to the NAD synthetase family.</text>
</comment>
<feature type="active site" description="Proton acceptor; for glutaminase activity" evidence="7">
    <location>
        <position position="41"/>
    </location>
</feature>
<comment type="pathway">
    <text evidence="1 7 8">Cofactor biosynthesis; NAD(+) biosynthesis; NAD(+) from deamido-NAD(+) (L-Gln route): step 1/1.</text>
</comment>